<dbReference type="GeneID" id="92861428"/>
<name>A0A1Y0YSK5_BACLI</name>
<gene>
    <name evidence="1" type="ORF">CHCC16736_4303</name>
</gene>
<dbReference type="Proteomes" id="UP000435910">
    <property type="component" value="Unassembled WGS sequence"/>
</dbReference>
<organism evidence="1 2">
    <name type="scientific">Bacillus licheniformis</name>
    <dbReference type="NCBI Taxonomy" id="1402"/>
    <lineage>
        <taxon>Bacteria</taxon>
        <taxon>Bacillati</taxon>
        <taxon>Bacillota</taxon>
        <taxon>Bacilli</taxon>
        <taxon>Bacillales</taxon>
        <taxon>Bacillaceae</taxon>
        <taxon>Bacillus</taxon>
    </lineage>
</organism>
<protein>
    <submittedName>
        <fullName evidence="1">Uncharacterized protein</fullName>
    </submittedName>
</protein>
<dbReference type="RefSeq" id="WP_009328433.1">
    <property type="nucleotide sequence ID" value="NZ_BEXU01000008.1"/>
</dbReference>
<sequence length="128" mass="13851">MSTIQKTNGEFGIFHEAGMQAKGSFTPNSDGLTPIELLEASLGMCITISLQKMFERDGIEVLEDEFSVSVSAAKAPEGPSRVEKCSVSVKLPEHLPTDYKKKLITSAERACTIGNTLKRGVTIDTNMV</sequence>
<dbReference type="SUPFAM" id="SSF82784">
    <property type="entry name" value="OsmC-like"/>
    <property type="match status" value="1"/>
</dbReference>
<dbReference type="InterPro" id="IPR015946">
    <property type="entry name" value="KH_dom-like_a/b"/>
</dbReference>
<reference evidence="1 2" key="1">
    <citation type="submission" date="2019-06" db="EMBL/GenBank/DDBJ databases">
        <title>Genome sequence analysis of &gt;100 Bacillus licheniformis strains suggests intrinsic resistance to this species.</title>
        <authorList>
            <person name="Wels M."/>
            <person name="Siezen R.J."/>
            <person name="Johansen E."/>
            <person name="Stuer-Lauridsen B."/>
            <person name="Bjerre K."/>
            <person name="Nielsen B.K.K."/>
        </authorList>
    </citation>
    <scope>NUCLEOTIDE SEQUENCE [LARGE SCALE GENOMIC DNA]</scope>
    <source>
        <strain evidence="1 2">BAC-16736</strain>
    </source>
</reference>
<dbReference type="Pfam" id="PF02566">
    <property type="entry name" value="OsmC"/>
    <property type="match status" value="1"/>
</dbReference>
<evidence type="ECO:0000313" key="1">
    <source>
        <dbReference type="EMBL" id="TWL25420.1"/>
    </source>
</evidence>
<proteinExistence type="predicted"/>
<dbReference type="InterPro" id="IPR036102">
    <property type="entry name" value="OsmC/Ohrsf"/>
</dbReference>
<accession>A0A1Y0YSK5</accession>
<dbReference type="AlphaFoldDB" id="A0A1Y0YSK5"/>
<dbReference type="EMBL" id="NILC01000026">
    <property type="protein sequence ID" value="TWL25420.1"/>
    <property type="molecule type" value="Genomic_DNA"/>
</dbReference>
<dbReference type="OMA" id="RACTIGN"/>
<evidence type="ECO:0000313" key="2">
    <source>
        <dbReference type="Proteomes" id="UP000435910"/>
    </source>
</evidence>
<comment type="caution">
    <text evidence="1">The sequence shown here is derived from an EMBL/GenBank/DDBJ whole genome shotgun (WGS) entry which is preliminary data.</text>
</comment>
<dbReference type="InterPro" id="IPR003718">
    <property type="entry name" value="OsmC/Ohr_fam"/>
</dbReference>
<dbReference type="Gene3D" id="3.30.300.20">
    <property type="match status" value="1"/>
</dbReference>